<feature type="chain" id="PRO_5045731749" evidence="6">
    <location>
        <begin position="22"/>
        <end position="448"/>
    </location>
</feature>
<evidence type="ECO:0000256" key="2">
    <source>
        <dbReference type="ARBA" id="ARBA00022729"/>
    </source>
</evidence>
<dbReference type="InterPro" id="IPR050490">
    <property type="entry name" value="Bact_solute-bd_prot1"/>
</dbReference>
<dbReference type="PROSITE" id="PS51257">
    <property type="entry name" value="PROKAR_LIPOPROTEIN"/>
    <property type="match status" value="1"/>
</dbReference>
<dbReference type="RefSeq" id="WP_270885426.1">
    <property type="nucleotide sequence ID" value="NZ_JAQFVF010000089.1"/>
</dbReference>
<dbReference type="PANTHER" id="PTHR43649:SF33">
    <property type="entry name" value="POLYGALACTURONAN_RHAMNOGALACTURONAN-BINDING PROTEIN YTCQ"/>
    <property type="match status" value="1"/>
</dbReference>
<dbReference type="Proteomes" id="UP001596044">
    <property type="component" value="Unassembled WGS sequence"/>
</dbReference>
<dbReference type="InterPro" id="IPR006059">
    <property type="entry name" value="SBP"/>
</dbReference>
<keyword evidence="4" id="KW-0564">Palmitate</keyword>
<dbReference type="PANTHER" id="PTHR43649">
    <property type="entry name" value="ARABINOSE-BINDING PROTEIN-RELATED"/>
    <property type="match status" value="1"/>
</dbReference>
<keyword evidence="8" id="KW-1185">Reference proteome</keyword>
<keyword evidence="1" id="KW-1003">Cell membrane</keyword>
<organism evidence="7 8">
    <name type="scientific">Paenibacillus aestuarii</name>
    <dbReference type="NCBI Taxonomy" id="516965"/>
    <lineage>
        <taxon>Bacteria</taxon>
        <taxon>Bacillati</taxon>
        <taxon>Bacillota</taxon>
        <taxon>Bacilli</taxon>
        <taxon>Bacillales</taxon>
        <taxon>Paenibacillaceae</taxon>
        <taxon>Paenibacillus</taxon>
    </lineage>
</organism>
<feature type="signal peptide" evidence="6">
    <location>
        <begin position="1"/>
        <end position="21"/>
    </location>
</feature>
<proteinExistence type="predicted"/>
<evidence type="ECO:0000313" key="8">
    <source>
        <dbReference type="Proteomes" id="UP001596044"/>
    </source>
</evidence>
<accession>A0ABW0KBH1</accession>
<evidence type="ECO:0000256" key="3">
    <source>
        <dbReference type="ARBA" id="ARBA00023136"/>
    </source>
</evidence>
<dbReference type="EMBL" id="JBHSMJ010000025">
    <property type="protein sequence ID" value="MFC5450126.1"/>
    <property type="molecule type" value="Genomic_DNA"/>
</dbReference>
<dbReference type="Gene3D" id="3.40.190.10">
    <property type="entry name" value="Periplasmic binding protein-like II"/>
    <property type="match status" value="1"/>
</dbReference>
<reference evidence="8" key="1">
    <citation type="journal article" date="2019" name="Int. J. Syst. Evol. Microbiol.">
        <title>The Global Catalogue of Microorganisms (GCM) 10K type strain sequencing project: providing services to taxonomists for standard genome sequencing and annotation.</title>
        <authorList>
            <consortium name="The Broad Institute Genomics Platform"/>
            <consortium name="The Broad Institute Genome Sequencing Center for Infectious Disease"/>
            <person name="Wu L."/>
            <person name="Ma J."/>
        </authorList>
    </citation>
    <scope>NUCLEOTIDE SEQUENCE [LARGE SCALE GENOMIC DNA]</scope>
    <source>
        <strain evidence="8">KACC 11904</strain>
    </source>
</reference>
<evidence type="ECO:0000256" key="5">
    <source>
        <dbReference type="ARBA" id="ARBA00023288"/>
    </source>
</evidence>
<sequence>MKRKLQLSSAAILASMLFVTACTSSTGTGTSSDSAGASATTAAQAGGAASSGKAVKLSFWTFNELHQKFFESMADSWNKAHPEQPITLEATTFPYDDNHNKLLVALQSGTGAPDMADIEISKIGNFLKGDVQLAELNDIVEPEKSNLVMSRLDNYAKDGKYYGIDYHVGAQVIYYNKEILDKAGVNADDIKTWDDYEKAGKQVLEKTGKPMTTVETQDQWSYWPLVVQHGSDFLDKSGNVTLGDPVNTEVLTYLQKLVKEKVAIVAPGGFHHAEEYYGFMNKGGAASVWMPMWYMGRFTDYMPDLKGKIIIKQMPVFKQGDMHSSGMGGTGTVITKQSKNQEVAKKFLAFAKLSKEGNIQIWSQLGFDPIRSDVWSDPALKADNKFTAYFGKNLWDVLISVKNEIAPTNIKEKTPAVSDYLKTKAMFQALNDLKDPKQVLDDAVKNIK</sequence>
<evidence type="ECO:0000256" key="4">
    <source>
        <dbReference type="ARBA" id="ARBA00023139"/>
    </source>
</evidence>
<protein>
    <submittedName>
        <fullName evidence="7">ABC transporter substrate-binding protein</fullName>
    </submittedName>
</protein>
<keyword evidence="3" id="KW-0472">Membrane</keyword>
<name>A0ABW0KBH1_9BACL</name>
<evidence type="ECO:0000256" key="6">
    <source>
        <dbReference type="SAM" id="SignalP"/>
    </source>
</evidence>
<dbReference type="Pfam" id="PF01547">
    <property type="entry name" value="SBP_bac_1"/>
    <property type="match status" value="1"/>
</dbReference>
<evidence type="ECO:0000313" key="7">
    <source>
        <dbReference type="EMBL" id="MFC5450126.1"/>
    </source>
</evidence>
<evidence type="ECO:0000256" key="1">
    <source>
        <dbReference type="ARBA" id="ARBA00022475"/>
    </source>
</evidence>
<comment type="caution">
    <text evidence="7">The sequence shown here is derived from an EMBL/GenBank/DDBJ whole genome shotgun (WGS) entry which is preliminary data.</text>
</comment>
<dbReference type="SUPFAM" id="SSF53850">
    <property type="entry name" value="Periplasmic binding protein-like II"/>
    <property type="match status" value="1"/>
</dbReference>
<gene>
    <name evidence="7" type="ORF">ACFPOG_17900</name>
</gene>
<keyword evidence="2 6" id="KW-0732">Signal</keyword>
<keyword evidence="5" id="KW-0449">Lipoprotein</keyword>